<dbReference type="FunFam" id="1.10.10.10:FF:000001">
    <property type="entry name" value="LysR family transcriptional regulator"/>
    <property type="match status" value="1"/>
</dbReference>
<evidence type="ECO:0000256" key="2">
    <source>
        <dbReference type="ARBA" id="ARBA00023015"/>
    </source>
</evidence>
<comment type="similarity">
    <text evidence="1">Belongs to the LysR transcriptional regulatory family.</text>
</comment>
<evidence type="ECO:0000256" key="3">
    <source>
        <dbReference type="ARBA" id="ARBA00023125"/>
    </source>
</evidence>
<feature type="domain" description="HTH lysR-type" evidence="5">
    <location>
        <begin position="1"/>
        <end position="58"/>
    </location>
</feature>
<dbReference type="EMBL" id="JAKEIP010000273">
    <property type="protein sequence ID" value="MCF1599128.1"/>
    <property type="molecule type" value="Genomic_DNA"/>
</dbReference>
<dbReference type="GO" id="GO:0003700">
    <property type="term" value="F:DNA-binding transcription factor activity"/>
    <property type="evidence" value="ECO:0007669"/>
    <property type="project" value="InterPro"/>
</dbReference>
<dbReference type="GO" id="GO:0032993">
    <property type="term" value="C:protein-DNA complex"/>
    <property type="evidence" value="ECO:0007669"/>
    <property type="project" value="TreeGrafter"/>
</dbReference>
<dbReference type="SUPFAM" id="SSF53850">
    <property type="entry name" value="Periplasmic binding protein-like II"/>
    <property type="match status" value="1"/>
</dbReference>
<dbReference type="InterPro" id="IPR036388">
    <property type="entry name" value="WH-like_DNA-bd_sf"/>
</dbReference>
<dbReference type="PROSITE" id="PS50931">
    <property type="entry name" value="HTH_LYSR"/>
    <property type="match status" value="1"/>
</dbReference>
<evidence type="ECO:0000256" key="1">
    <source>
        <dbReference type="ARBA" id="ARBA00009437"/>
    </source>
</evidence>
<keyword evidence="3" id="KW-0238">DNA-binding</keyword>
<evidence type="ECO:0000256" key="4">
    <source>
        <dbReference type="ARBA" id="ARBA00023163"/>
    </source>
</evidence>
<gene>
    <name evidence="6" type="ORF">L0P92_37085</name>
</gene>
<dbReference type="Gene3D" id="3.40.190.10">
    <property type="entry name" value="Periplasmic binding protein-like II"/>
    <property type="match status" value="2"/>
</dbReference>
<dbReference type="InterPro" id="IPR036390">
    <property type="entry name" value="WH_DNA-bd_sf"/>
</dbReference>
<dbReference type="GO" id="GO:0003677">
    <property type="term" value="F:DNA binding"/>
    <property type="evidence" value="ECO:0007669"/>
    <property type="project" value="UniProtKB-KW"/>
</dbReference>
<dbReference type="AlphaFoldDB" id="A0A9X1TXA8"/>
<dbReference type="RefSeq" id="WP_234767467.1">
    <property type="nucleotide sequence ID" value="NZ_JAKEIP010000273.1"/>
</dbReference>
<keyword evidence="7" id="KW-1185">Reference proteome</keyword>
<accession>A0A9X1TXA8</accession>
<dbReference type="Pfam" id="PF00126">
    <property type="entry name" value="HTH_1"/>
    <property type="match status" value="1"/>
</dbReference>
<protein>
    <submittedName>
        <fullName evidence="6">LysR family transcriptional regulator</fullName>
    </submittedName>
</protein>
<dbReference type="PANTHER" id="PTHR30346">
    <property type="entry name" value="TRANSCRIPTIONAL DUAL REGULATOR HCAR-RELATED"/>
    <property type="match status" value="1"/>
</dbReference>
<comment type="caution">
    <text evidence="6">The sequence shown here is derived from an EMBL/GenBank/DDBJ whole genome shotgun (WGS) entry which is preliminary data.</text>
</comment>
<keyword evidence="2" id="KW-0805">Transcription regulation</keyword>
<evidence type="ECO:0000259" key="5">
    <source>
        <dbReference type="PROSITE" id="PS50931"/>
    </source>
</evidence>
<keyword evidence="4" id="KW-0804">Transcription</keyword>
<dbReference type="Pfam" id="PF03466">
    <property type="entry name" value="LysR_substrate"/>
    <property type="match status" value="1"/>
</dbReference>
<dbReference type="CDD" id="cd05466">
    <property type="entry name" value="PBP2_LTTR_substrate"/>
    <property type="match status" value="1"/>
</dbReference>
<dbReference type="Gene3D" id="1.10.10.10">
    <property type="entry name" value="Winged helix-like DNA-binding domain superfamily/Winged helix DNA-binding domain"/>
    <property type="match status" value="1"/>
</dbReference>
<dbReference type="PANTHER" id="PTHR30346:SF29">
    <property type="entry name" value="LYSR SUBSTRATE-BINDING"/>
    <property type="match status" value="1"/>
</dbReference>
<sequence>MNIEGLRYARAVSRTKSFSAAARAYGVTQPALSNGIARLEQELGVTLFERSPRGVKPTADGARILPMIDRALDAVDGIVAEAQRLAHPAPDTIRMGVSPLIGADLVARAFEAARDLDRPRDLVLREADLTHLREDLRAGNLDLLLVPAVQAMPRFRHRVIAREPVVVIDPATSGTDLPVELRAAADASYILVPDTCGLTTFTTELFRSHDLALRAYPGEASNYRVLDEWARMGVGAALLPRSKVTRTPGNSRPLVSAGTPVEIAYEAVWDHATPLAADLEDFVAALSDTAAGD</sequence>
<evidence type="ECO:0000313" key="7">
    <source>
        <dbReference type="Proteomes" id="UP001139384"/>
    </source>
</evidence>
<organism evidence="6 7">
    <name type="scientific">Streptomyces muensis</name>
    <dbReference type="NCBI Taxonomy" id="1077944"/>
    <lineage>
        <taxon>Bacteria</taxon>
        <taxon>Bacillati</taxon>
        <taxon>Actinomycetota</taxon>
        <taxon>Actinomycetes</taxon>
        <taxon>Kitasatosporales</taxon>
        <taxon>Streptomycetaceae</taxon>
        <taxon>Streptomyces</taxon>
    </lineage>
</organism>
<dbReference type="SUPFAM" id="SSF46785">
    <property type="entry name" value="Winged helix' DNA-binding domain"/>
    <property type="match status" value="1"/>
</dbReference>
<dbReference type="InterPro" id="IPR005119">
    <property type="entry name" value="LysR_subst-bd"/>
</dbReference>
<reference evidence="6" key="1">
    <citation type="submission" date="2022-01" db="EMBL/GenBank/DDBJ databases">
        <title>Draft Genome Sequences of Seven Type Strains of the Genus Streptomyces.</title>
        <authorList>
            <person name="Aziz S."/>
            <person name="Coretto E."/>
            <person name="Chronakova A."/>
            <person name="Sproer C."/>
            <person name="Huber K."/>
            <person name="Nouioui I."/>
            <person name="Gross H."/>
        </authorList>
    </citation>
    <scope>NUCLEOTIDE SEQUENCE</scope>
    <source>
        <strain evidence="6">DSM 103493</strain>
    </source>
</reference>
<name>A0A9X1TXA8_STRM4</name>
<dbReference type="PRINTS" id="PR00039">
    <property type="entry name" value="HTHLYSR"/>
</dbReference>
<dbReference type="InterPro" id="IPR000847">
    <property type="entry name" value="LysR_HTH_N"/>
</dbReference>
<dbReference type="Proteomes" id="UP001139384">
    <property type="component" value="Unassembled WGS sequence"/>
</dbReference>
<proteinExistence type="inferred from homology"/>
<evidence type="ECO:0000313" key="6">
    <source>
        <dbReference type="EMBL" id="MCF1599128.1"/>
    </source>
</evidence>